<name>A0A2N0NSQ3_9GLOM</name>
<dbReference type="VEuPathDB" id="FungiDB:RhiirA1_412749"/>
<dbReference type="VEuPathDB" id="FungiDB:RhiirFUN_007814"/>
<proteinExistence type="predicted"/>
<reference evidence="2 3" key="1">
    <citation type="submission" date="2016-04" db="EMBL/GenBank/DDBJ databases">
        <title>Genome analyses suggest a sexual origin of heterokaryosis in a supposedly ancient asexual fungus.</title>
        <authorList>
            <person name="Ropars J."/>
            <person name="Sedzielewska K."/>
            <person name="Noel J."/>
            <person name="Charron P."/>
            <person name="Farinelli L."/>
            <person name="Marton T."/>
            <person name="Kruger M."/>
            <person name="Pelin A."/>
            <person name="Brachmann A."/>
            <person name="Corradi N."/>
        </authorList>
    </citation>
    <scope>NUCLEOTIDE SEQUENCE [LARGE SCALE GENOMIC DNA]</scope>
    <source>
        <strain evidence="2 3">A5</strain>
    </source>
</reference>
<gene>
    <name evidence="2" type="ORF">RhiirA5_367382</name>
</gene>
<feature type="chain" id="PRO_5014800008" evidence="1">
    <location>
        <begin position="25"/>
        <end position="310"/>
    </location>
</feature>
<keyword evidence="1" id="KW-0732">Signal</keyword>
<dbReference type="AlphaFoldDB" id="A0A2N0NSQ3"/>
<protein>
    <submittedName>
        <fullName evidence="2">Uncharacterized protein</fullName>
    </submittedName>
</protein>
<comment type="caution">
    <text evidence="2">The sequence shown here is derived from an EMBL/GenBank/DDBJ whole genome shotgun (WGS) entry which is preliminary data.</text>
</comment>
<dbReference type="Proteomes" id="UP000232722">
    <property type="component" value="Unassembled WGS sequence"/>
</dbReference>
<evidence type="ECO:0000256" key="1">
    <source>
        <dbReference type="SAM" id="SignalP"/>
    </source>
</evidence>
<feature type="signal peptide" evidence="1">
    <location>
        <begin position="1"/>
        <end position="24"/>
    </location>
</feature>
<accession>A0A2N0NSQ3</accession>
<evidence type="ECO:0000313" key="3">
    <source>
        <dbReference type="Proteomes" id="UP000232722"/>
    </source>
</evidence>
<organism evidence="2 3">
    <name type="scientific">Rhizophagus irregularis</name>
    <dbReference type="NCBI Taxonomy" id="588596"/>
    <lineage>
        <taxon>Eukaryota</taxon>
        <taxon>Fungi</taxon>
        <taxon>Fungi incertae sedis</taxon>
        <taxon>Mucoromycota</taxon>
        <taxon>Glomeromycotina</taxon>
        <taxon>Glomeromycetes</taxon>
        <taxon>Glomerales</taxon>
        <taxon>Glomeraceae</taxon>
        <taxon>Rhizophagus</taxon>
    </lineage>
</organism>
<dbReference type="VEuPathDB" id="FungiDB:FUN_009036"/>
<feature type="non-terminal residue" evidence="2">
    <location>
        <position position="1"/>
    </location>
</feature>
<dbReference type="EMBL" id="LLXJ01003109">
    <property type="protein sequence ID" value="PKB97575.1"/>
    <property type="molecule type" value="Genomic_DNA"/>
</dbReference>
<evidence type="ECO:0000313" key="2">
    <source>
        <dbReference type="EMBL" id="PKB97575.1"/>
    </source>
</evidence>
<feature type="non-terminal residue" evidence="2">
    <location>
        <position position="310"/>
    </location>
</feature>
<sequence>ATIMKLQCLLLFALFTVFSLQVQANGDYGDSDQWEHDFPDTCQELFKTKHCNKCQSLMWNHFKNPGQCATAFNFGRDIFEVIKDSNEKPKPYDVTFIKKGLNKYCHEGFHCSQNKVEKIYNNIQKVCKHELSVKLDWSDHPENIKDITSYAAYGTLLTYYTGIPARKALCTKNNHGDFCSFEFIKKLTKWMKKKTNADPKAIITHDLRFVIKGDGKKIRIPKSFFCDPCWRKMAHIYGDYIEDHRLKKSIEKNIWGSSHDLKELYLPHCTYHKRGLGEILKVRSDSKLSERSANPVFGVLSHRMNKFHSL</sequence>
<reference evidence="2 3" key="2">
    <citation type="submission" date="2017-09" db="EMBL/GenBank/DDBJ databases">
        <title>Extensive intraspecific genome diversity in a model arbuscular mycorrhizal fungus.</title>
        <authorList>
            <person name="Chen E.C."/>
            <person name="Morin E."/>
            <person name="Beaudet D."/>
            <person name="Noel J."/>
            <person name="Ndikumana S."/>
            <person name="Charron P."/>
            <person name="St-Onge C."/>
            <person name="Giorgi J."/>
            <person name="Grigoriev I.V."/>
            <person name="Roux C."/>
            <person name="Martin F.M."/>
            <person name="Corradi N."/>
        </authorList>
    </citation>
    <scope>NUCLEOTIDE SEQUENCE [LARGE SCALE GENOMIC DNA]</scope>
    <source>
        <strain evidence="2 3">A5</strain>
    </source>
</reference>